<feature type="transmembrane region" description="Helical" evidence="1">
    <location>
        <begin position="45"/>
        <end position="72"/>
    </location>
</feature>
<reference evidence="2" key="1">
    <citation type="journal article" date="2015" name="Nature">
        <title>Complex archaea that bridge the gap between prokaryotes and eukaryotes.</title>
        <authorList>
            <person name="Spang A."/>
            <person name="Saw J.H."/>
            <person name="Jorgensen S.L."/>
            <person name="Zaremba-Niedzwiedzka K."/>
            <person name="Martijn J."/>
            <person name="Lind A.E."/>
            <person name="van Eijk R."/>
            <person name="Schleper C."/>
            <person name="Guy L."/>
            <person name="Ettema T.J."/>
        </authorList>
    </citation>
    <scope>NUCLEOTIDE SEQUENCE</scope>
</reference>
<evidence type="ECO:0000256" key="1">
    <source>
        <dbReference type="SAM" id="Phobius"/>
    </source>
</evidence>
<accession>A0A0F9UFV3</accession>
<keyword evidence="1" id="KW-0472">Membrane</keyword>
<protein>
    <submittedName>
        <fullName evidence="2">Uncharacterized protein</fullName>
    </submittedName>
</protein>
<evidence type="ECO:0000313" key="2">
    <source>
        <dbReference type="EMBL" id="KKN92090.1"/>
    </source>
</evidence>
<comment type="caution">
    <text evidence="2">The sequence shown here is derived from an EMBL/GenBank/DDBJ whole genome shotgun (WGS) entry which is preliminary data.</text>
</comment>
<name>A0A0F9UFV3_9ZZZZ</name>
<dbReference type="EMBL" id="LAZR01000097">
    <property type="protein sequence ID" value="KKN92090.1"/>
    <property type="molecule type" value="Genomic_DNA"/>
</dbReference>
<dbReference type="AlphaFoldDB" id="A0A0F9UFV3"/>
<keyword evidence="1" id="KW-1133">Transmembrane helix</keyword>
<sequence>MRLKPLASVILSAALVTQLTACGTLFYPERRGQINGEIDSAVAVLNAIGLLFYLVPGIVAFAVDFATGAIYLPDRNYSVAPEKLNQAVGENGEVDAVKLKAILKQELDLDIPLEHARQMSRPGSQQLALLGLTPQA</sequence>
<organism evidence="2">
    <name type="scientific">marine sediment metagenome</name>
    <dbReference type="NCBI Taxonomy" id="412755"/>
    <lineage>
        <taxon>unclassified sequences</taxon>
        <taxon>metagenomes</taxon>
        <taxon>ecological metagenomes</taxon>
    </lineage>
</organism>
<keyword evidence="1" id="KW-0812">Transmembrane</keyword>
<proteinExistence type="predicted"/>
<gene>
    <name evidence="2" type="ORF">LCGC14_0211480</name>
</gene>